<gene>
    <name evidence="1" type="ORF">SAMN02927925_01423</name>
</gene>
<accession>A0A1G4VNZ8</accession>
<dbReference type="Proteomes" id="UP000182124">
    <property type="component" value="Unassembled WGS sequence"/>
</dbReference>
<dbReference type="PANTHER" id="PTHR12526">
    <property type="entry name" value="GLYCOSYLTRANSFERASE"/>
    <property type="match status" value="1"/>
</dbReference>
<proteinExistence type="predicted"/>
<dbReference type="Gene3D" id="3.40.50.2000">
    <property type="entry name" value="Glycogen Phosphorylase B"/>
    <property type="match status" value="2"/>
</dbReference>
<evidence type="ECO:0000313" key="1">
    <source>
        <dbReference type="EMBL" id="SCX09654.1"/>
    </source>
</evidence>
<dbReference type="SUPFAM" id="SSF53756">
    <property type="entry name" value="UDP-Glycosyltransferase/glycogen phosphorylase"/>
    <property type="match status" value="1"/>
</dbReference>
<keyword evidence="1" id="KW-0808">Transferase</keyword>
<organism evidence="1 2">
    <name type="scientific">Flavobacterium saliperosum</name>
    <dbReference type="NCBI Taxonomy" id="329186"/>
    <lineage>
        <taxon>Bacteria</taxon>
        <taxon>Pseudomonadati</taxon>
        <taxon>Bacteroidota</taxon>
        <taxon>Flavobacteriia</taxon>
        <taxon>Flavobacteriales</taxon>
        <taxon>Flavobacteriaceae</taxon>
        <taxon>Flavobacterium</taxon>
    </lineage>
</organism>
<reference evidence="1 2" key="1">
    <citation type="submission" date="2016-10" db="EMBL/GenBank/DDBJ databases">
        <authorList>
            <person name="de Groot N.N."/>
        </authorList>
    </citation>
    <scope>NUCLEOTIDE SEQUENCE [LARGE SCALE GENOMIC DNA]</scope>
    <source>
        <strain evidence="1 2">CGMCC 1.3801</strain>
    </source>
</reference>
<sequence>MSSKFPKILFITWDGPQTSYMEGLFLPIFNAVQQQSDYQFHVIQFTWGTPERLAVTQRKAHELGITYTAKTILRKPNATFGSVFSLFKGIRFLNRYVKEHEIDIVMPRSTLPAFMVNRMGKGNFKILFDADGLALDERVDFSGLSRDSRQYRFLKSEEKKMLRKADSVITRSQKAIEIHLKTIGNENLEKFSVVSNGRNTDFFKPDLEQRTIVRSGFACSDTDRLFVYCGSLGAQYGWREMLEIFSRYHNRNQKAKFLILTGNPEFTYGKIPELLNKNIFVKKVPFEQVPNCLSAADVAFAIREPKYSMQGVAPIKLGEYLLMGLPTIASAGIGDSEDILTRVPDCFLFRHDQKSAIANAVTFVEQLGEVKHQVIREYGIRYFSMEKSAVSYIQSLNKLTDICSKSPQK</sequence>
<dbReference type="Pfam" id="PF13692">
    <property type="entry name" value="Glyco_trans_1_4"/>
    <property type="match status" value="1"/>
</dbReference>
<dbReference type="RefSeq" id="WP_074460102.1">
    <property type="nucleotide sequence ID" value="NZ_CBCSBQ010000006.1"/>
</dbReference>
<dbReference type="eggNOG" id="COG0438">
    <property type="taxonomic scope" value="Bacteria"/>
</dbReference>
<dbReference type="STRING" id="329186.SAMN02927925_01423"/>
<evidence type="ECO:0000313" key="2">
    <source>
        <dbReference type="Proteomes" id="UP000182124"/>
    </source>
</evidence>
<protein>
    <submittedName>
        <fullName evidence="1">Glycosyltransferase involved in cell wall bisynthesis</fullName>
    </submittedName>
</protein>
<dbReference type="AlphaFoldDB" id="A0A1G4VNZ8"/>
<dbReference type="GO" id="GO:0016740">
    <property type="term" value="F:transferase activity"/>
    <property type="evidence" value="ECO:0007669"/>
    <property type="project" value="UniProtKB-KW"/>
</dbReference>
<name>A0A1G4VNZ8_9FLAO</name>
<dbReference type="EMBL" id="FMTY01000003">
    <property type="protein sequence ID" value="SCX09654.1"/>
    <property type="molecule type" value="Genomic_DNA"/>
</dbReference>